<feature type="transmembrane region" description="Helical" evidence="1">
    <location>
        <begin position="91"/>
        <end position="111"/>
    </location>
</feature>
<organism evidence="2 3">
    <name type="scientific">Paramecium octaurelia</name>
    <dbReference type="NCBI Taxonomy" id="43137"/>
    <lineage>
        <taxon>Eukaryota</taxon>
        <taxon>Sar</taxon>
        <taxon>Alveolata</taxon>
        <taxon>Ciliophora</taxon>
        <taxon>Intramacronucleata</taxon>
        <taxon>Oligohymenophorea</taxon>
        <taxon>Peniculida</taxon>
        <taxon>Parameciidae</taxon>
        <taxon>Paramecium</taxon>
    </lineage>
</organism>
<protein>
    <recommendedName>
        <fullName evidence="4">Transmembrane protein</fullName>
    </recommendedName>
</protein>
<feature type="transmembrane region" description="Helical" evidence="1">
    <location>
        <begin position="171"/>
        <end position="198"/>
    </location>
</feature>
<evidence type="ECO:0000313" key="2">
    <source>
        <dbReference type="EMBL" id="CAD8186508.1"/>
    </source>
</evidence>
<reference evidence="2" key="1">
    <citation type="submission" date="2021-01" db="EMBL/GenBank/DDBJ databases">
        <authorList>
            <consortium name="Genoscope - CEA"/>
            <person name="William W."/>
        </authorList>
    </citation>
    <scope>NUCLEOTIDE SEQUENCE</scope>
</reference>
<feature type="transmembrane region" description="Helical" evidence="1">
    <location>
        <begin position="1592"/>
        <end position="1613"/>
    </location>
</feature>
<feature type="transmembrane region" description="Helical" evidence="1">
    <location>
        <begin position="243"/>
        <end position="261"/>
    </location>
</feature>
<dbReference type="PANTHER" id="PTHR31600">
    <property type="entry name" value="TINY MACROCYSTS PROTEIN B-RELATED"/>
    <property type="match status" value="1"/>
</dbReference>
<dbReference type="EMBL" id="CAJJDP010000087">
    <property type="protein sequence ID" value="CAD8186508.1"/>
    <property type="molecule type" value="Genomic_DNA"/>
</dbReference>
<sequence>MQQLKKQEDTQFINKFVRAMLQINDQFYCYEPIKIFLFILSMSQTIFYLQYQTYEFYQKNIDEISQSKKILHILRPEIILLRYSTDEMLFATPYIIVLLILIMKFVTYLNINNQHLRYAKRWNKTTQLQMILINIISFYQQLFHAVLHYPLQTLVVCAISRALQHIQNQESNYIALLVFCIFIFLLLEAESISLIFICRKSTTLQILAFEQFLMSTIDFVIYALQVSQIIIFGIAGQNIAVNYVQQFLIICIAILTILNQLHYQGYIFQHQRYLLYIINSIILMYSLFQIIDLSNNAILIWPLFTSVVIYADRQFQYNSIYSLFLENSTNLKYYVHQLMKISNNCYQDEILPIQYTIIWIQHKLKCKDMTCLCKELIQKVLNPSQTNIITEPIFNSFVYTKINHIKKLIYSNQNKNKVDAAFYEVVQATLFMRSGFILMAIKNYNKILFQANDYHRRRVISQEKPLISERRGKKSLIDSQIQEIINNQQKKGEKYEVQSKNYQISNLEIIKIKYRITQAQMNLNENFSSYVCNPQQHQMSDCIFYYLINEFDLNTVIQKIISLIKMKTEFYYYLLNSENLKGNHIFNSIKKFSKKVNNIEDVLLKNYNQYSSVKLRHLIIFFYSKIYNSYLKALKFKQINNIQHEKLIYRNQTLDFYSDKIGYILLQLQDDLQNLVIKQYSSNFLKIINKSNDENKLNFYDVLPDFIKDAHPILVQRFVQTGQARFYRSLSLTFIQQDNGLAKQMEQSFDTITLLSDNKIVFGAVIQDVLDQKAYLLVNVNGFLSGMTLMCLRKLGFTVEQISSVNNFYQFYELEINQIVPNFNRLIETDFEEQKFDNIRISFLDLSSNDSIDVITKSTLQGNHLLSKVWQNSKLVKDYMVDLYVMKRNVFGFFYYIIEIESAYQIDSSQYSRKPKSLLQIRNSNESAVFDIDSLILSLQDDNSEQEPEFQVQEGTKIIKQVTKNVEFQGKPQKEQLNPNDISKSNLNDQQPQLIKSVQSKNALQQQDFFCYGSPQSPLASQGQNSSNQIRSQNQHQLDAILDLNSETSLNSTRKPSFIKRLESIERFYSSFNSKQQKVLLFSLLLTLIVCFIFSIIILSILKDDLLNKIQSIEMLSFQANILAPYGKYLGVRAQINYYQGLYASNKITFQEQLDLLEPLYQGIDMDYNELQQNSYSSLLEKDLSGFFKDLYTDTFFMGTTDESVYSKNITFREFIHQLISYQYDQKNILDQRRSSKGCPCQIFQFSNYFILESNLEQISLEILTFSKSNSEQIVNKWWAIWISFLIVCCLLCILIYYSRLVLALQCDTIMEIVTHIQEQSLKREIENQKSLILGIISDNDLINTYELDEQAEKQHVDTKIENIHFRKPKRKELIRTSKVKSIVLSLMLLIIYLVYSCIVIFSSQSFLNLYQSTQLLYKLIADLSFRSGNLFLYREMFIQWQNETYLNQSDGLKLYNLIDDTEKIILKYIDLAPRVSLDGLLISQEFLTVFEEVQNSDVCNYLDEQYSQVFGQYCLKSLEGSLMKGMLTTLTYIYQTIKNQQAMNNFTFRAEDIFYEVEGGQIVSRVFSNMKQELQDGIIAKTERFNFQNRILSILFLLALFSICFYILLIYYNNIQQNLKMMKFSVFMIPQKDILQNDIFEKYLKQIEMKLGYKL</sequence>
<evidence type="ECO:0000256" key="1">
    <source>
        <dbReference type="SAM" id="Phobius"/>
    </source>
</evidence>
<comment type="caution">
    <text evidence="2">The sequence shown here is derived from an EMBL/GenBank/DDBJ whole genome shotgun (WGS) entry which is preliminary data.</text>
</comment>
<feature type="transmembrane region" description="Helical" evidence="1">
    <location>
        <begin position="1079"/>
        <end position="1102"/>
    </location>
</feature>
<feature type="transmembrane region" description="Helical" evidence="1">
    <location>
        <begin position="1380"/>
        <end position="1402"/>
    </location>
</feature>
<evidence type="ECO:0008006" key="4">
    <source>
        <dbReference type="Google" id="ProtNLM"/>
    </source>
</evidence>
<proteinExistence type="predicted"/>
<feature type="transmembrane region" description="Helical" evidence="1">
    <location>
        <begin position="131"/>
        <end position="151"/>
    </location>
</feature>
<feature type="transmembrane region" description="Helical" evidence="1">
    <location>
        <begin position="219"/>
        <end position="237"/>
    </location>
</feature>
<dbReference type="OrthoDB" id="299008at2759"/>
<keyword evidence="1" id="KW-0812">Transmembrane</keyword>
<keyword evidence="3" id="KW-1185">Reference proteome</keyword>
<dbReference type="Proteomes" id="UP000683925">
    <property type="component" value="Unassembled WGS sequence"/>
</dbReference>
<gene>
    <name evidence="2" type="ORF">POCTA_138.1.T0880068</name>
</gene>
<dbReference type="OMA" id="ILFQAND"/>
<feature type="transmembrane region" description="Helical" evidence="1">
    <location>
        <begin position="1278"/>
        <end position="1298"/>
    </location>
</feature>
<feature type="transmembrane region" description="Helical" evidence="1">
    <location>
        <begin position="27"/>
        <end position="49"/>
    </location>
</feature>
<feature type="transmembrane region" description="Helical" evidence="1">
    <location>
        <begin position="273"/>
        <end position="291"/>
    </location>
</feature>
<evidence type="ECO:0000313" key="3">
    <source>
        <dbReference type="Proteomes" id="UP000683925"/>
    </source>
</evidence>
<accession>A0A8S1W8D0</accession>
<keyword evidence="1" id="KW-1133">Transmembrane helix</keyword>
<name>A0A8S1W8D0_PAROT</name>
<dbReference type="PANTHER" id="PTHR31600:SF2">
    <property type="entry name" value="GAMETE ENRICHED GENE 10 PROTEIN-RELATED"/>
    <property type="match status" value="1"/>
</dbReference>
<dbReference type="InterPro" id="IPR052994">
    <property type="entry name" value="Tiny_macrocysts_regulators"/>
</dbReference>
<keyword evidence="1" id="KW-0472">Membrane</keyword>